<dbReference type="GO" id="GO:0005886">
    <property type="term" value="C:plasma membrane"/>
    <property type="evidence" value="ECO:0007669"/>
    <property type="project" value="TreeGrafter"/>
</dbReference>
<evidence type="ECO:0000256" key="2">
    <source>
        <dbReference type="ARBA" id="ARBA00022692"/>
    </source>
</evidence>
<evidence type="ECO:0000256" key="3">
    <source>
        <dbReference type="ARBA" id="ARBA00022989"/>
    </source>
</evidence>
<feature type="transmembrane region" description="Helical" evidence="5">
    <location>
        <begin position="343"/>
        <end position="361"/>
    </location>
</feature>
<keyword evidence="2 5" id="KW-0812">Transmembrane</keyword>
<name>A0A498C965_9GAMM</name>
<organism evidence="6 7">
    <name type="scientific">Alkalispirillum mobile</name>
    <dbReference type="NCBI Taxonomy" id="85925"/>
    <lineage>
        <taxon>Bacteria</taxon>
        <taxon>Pseudomonadati</taxon>
        <taxon>Pseudomonadota</taxon>
        <taxon>Gammaproteobacteria</taxon>
        <taxon>Chromatiales</taxon>
        <taxon>Ectothiorhodospiraceae</taxon>
        <taxon>Alkalispirillum</taxon>
    </lineage>
</organism>
<gene>
    <name evidence="6" type="ORF">DFR31_0703</name>
</gene>
<dbReference type="Pfam" id="PF00939">
    <property type="entry name" value="Na_sulph_symp"/>
    <property type="match status" value="1"/>
</dbReference>
<accession>A0A498C965</accession>
<evidence type="ECO:0000313" key="7">
    <source>
        <dbReference type="Proteomes" id="UP000275461"/>
    </source>
</evidence>
<evidence type="ECO:0000256" key="5">
    <source>
        <dbReference type="SAM" id="Phobius"/>
    </source>
</evidence>
<dbReference type="PANTHER" id="PTHR10283:SF82">
    <property type="entry name" value="SOLUTE CARRIER FAMILY 13 MEMBER 2"/>
    <property type="match status" value="1"/>
</dbReference>
<feature type="transmembrane region" description="Helical" evidence="5">
    <location>
        <begin position="403"/>
        <end position="420"/>
    </location>
</feature>
<dbReference type="InterPro" id="IPR001898">
    <property type="entry name" value="SLC13A/DASS"/>
</dbReference>
<keyword evidence="3 5" id="KW-1133">Transmembrane helix</keyword>
<feature type="transmembrane region" description="Helical" evidence="5">
    <location>
        <begin position="224"/>
        <end position="246"/>
    </location>
</feature>
<proteinExistence type="predicted"/>
<dbReference type="GO" id="GO:1905039">
    <property type="term" value="P:carboxylic acid transmembrane transport"/>
    <property type="evidence" value="ECO:0007669"/>
    <property type="project" value="UniProtKB-ARBA"/>
</dbReference>
<dbReference type="OrthoDB" id="9766267at2"/>
<feature type="transmembrane region" description="Helical" evidence="5">
    <location>
        <begin position="377"/>
        <end position="396"/>
    </location>
</feature>
<feature type="transmembrane region" description="Helical" evidence="5">
    <location>
        <begin position="465"/>
        <end position="489"/>
    </location>
</feature>
<dbReference type="AlphaFoldDB" id="A0A498C965"/>
<dbReference type="CDD" id="cd01115">
    <property type="entry name" value="SLC13_permease"/>
    <property type="match status" value="1"/>
</dbReference>
<feature type="transmembrane region" description="Helical" evidence="5">
    <location>
        <begin position="282"/>
        <end position="299"/>
    </location>
</feature>
<dbReference type="PANTHER" id="PTHR10283">
    <property type="entry name" value="SOLUTE CARRIER FAMILY 13 MEMBER"/>
    <property type="match status" value="1"/>
</dbReference>
<feature type="transmembrane region" description="Helical" evidence="5">
    <location>
        <begin position="20"/>
        <end position="37"/>
    </location>
</feature>
<evidence type="ECO:0000256" key="1">
    <source>
        <dbReference type="ARBA" id="ARBA00004141"/>
    </source>
</evidence>
<comment type="caution">
    <text evidence="6">The sequence shown here is derived from an EMBL/GenBank/DDBJ whole genome shotgun (WGS) entry which is preliminary data.</text>
</comment>
<dbReference type="GO" id="GO:0008514">
    <property type="term" value="F:organic anion transmembrane transporter activity"/>
    <property type="evidence" value="ECO:0007669"/>
    <property type="project" value="UniProtKB-ARBA"/>
</dbReference>
<feature type="transmembrane region" description="Helical" evidence="5">
    <location>
        <begin position="182"/>
        <end position="204"/>
    </location>
</feature>
<comment type="subcellular location">
    <subcellularLocation>
        <location evidence="1">Membrane</location>
        <topology evidence="1">Multi-pass membrane protein</topology>
    </subcellularLocation>
</comment>
<evidence type="ECO:0000256" key="4">
    <source>
        <dbReference type="ARBA" id="ARBA00023136"/>
    </source>
</evidence>
<keyword evidence="7" id="KW-1185">Reference proteome</keyword>
<feature type="transmembrane region" description="Helical" evidence="5">
    <location>
        <begin position="154"/>
        <end position="170"/>
    </location>
</feature>
<dbReference type="EMBL" id="RCDA01000001">
    <property type="protein sequence ID" value="RLK50796.1"/>
    <property type="molecule type" value="Genomic_DNA"/>
</dbReference>
<keyword evidence="4 5" id="KW-0472">Membrane</keyword>
<sequence length="493" mass="52711">MSPPSASQQPERPAHHWRRVFGFLSGPAIFAVMLWIGPPGELSVEAWRVAALTLLMATWWVSEALPLPVTAMLPMVMLPMLGVSSVESAAAPYANPLVFLFLGGFLLALAIQRWNLHRRIAITILSVSGRRPDLLIGGFMAATAGLSMWVSNTATAAMMLPIGLSVIALLEDQSGKIERDFILGLLIGIAFAANIGGMGTLIGTPPNALLAGFLSERQGLEIGFAQWMILGVPLALTLLAGTWWLLTHKVYQVRRQSMQGVSELIESQRKALGRISRGERRVAMIFALTALAWVCRPLLQAVWPWGELSDAGIALAAGVALFLVPVDWRRQQFLMEWQATRELPWGVLILVGGGLSLGVAIEDSGLSHAIALTLVDLAGWPIWSLIAVIATLTLLLSHVTSNTATAATLLPLMVSLALMLEVDPLLLAVPVALAASCAFMLPVATPPNAIIFGSERLRVTDMVYAGAWVTLFALPVLVVVSTIAVVPLFSGGG</sequence>
<reference evidence="6 7" key="1">
    <citation type="submission" date="2018-10" db="EMBL/GenBank/DDBJ databases">
        <title>Genomic Encyclopedia of Type Strains, Phase IV (KMG-IV): sequencing the most valuable type-strain genomes for metagenomic binning, comparative biology and taxonomic classification.</title>
        <authorList>
            <person name="Goeker M."/>
        </authorList>
    </citation>
    <scope>NUCLEOTIDE SEQUENCE [LARGE SCALE GENOMIC DNA]</scope>
    <source>
        <strain evidence="6 7">DSM 12769</strain>
    </source>
</reference>
<protein>
    <submittedName>
        <fullName evidence="6">Sodium-dependent dicarboxylate transporter 2/3/5</fullName>
    </submittedName>
</protein>
<evidence type="ECO:0000313" key="6">
    <source>
        <dbReference type="EMBL" id="RLK50796.1"/>
    </source>
</evidence>
<dbReference type="NCBIfam" id="TIGR00785">
    <property type="entry name" value="dass"/>
    <property type="match status" value="1"/>
</dbReference>
<dbReference type="Proteomes" id="UP000275461">
    <property type="component" value="Unassembled WGS sequence"/>
</dbReference>
<feature type="transmembrane region" description="Helical" evidence="5">
    <location>
        <begin position="311"/>
        <end position="328"/>
    </location>
</feature>
<feature type="transmembrane region" description="Helical" evidence="5">
    <location>
        <begin position="93"/>
        <end position="111"/>
    </location>
</feature>
<feature type="transmembrane region" description="Helical" evidence="5">
    <location>
        <begin position="426"/>
        <end position="444"/>
    </location>
</feature>